<dbReference type="Proteomes" id="UP000614490">
    <property type="component" value="Unassembled WGS sequence"/>
</dbReference>
<sequence>MELRLDLNHTGVLLFDLHNGEADEAHTHDHFQMSVPISNELSAFHNYKKQTLAENQSLLVPPGDRHQHEAKGDHNRIMLISFNQHILSKVYEHHTGDALSVVDFHPIQDTPPPLLKAAYGMFQSASMEGVDSAFSLEEKLAFLLLEHTKGSHSSLWEANQRTSVPSNNEVAARLKEYIQSHYDEELSLDRLALKMNISKYHLHRLFKASERMTPLEYLHLIRIQKAGALIKNHSYDMSTAAYEVGYQSLSTFNRVFKKIHNVSPTQFKRMNR</sequence>
<dbReference type="SUPFAM" id="SSF46689">
    <property type="entry name" value="Homeodomain-like"/>
    <property type="match status" value="2"/>
</dbReference>
<name>A0A931MUC2_9BACI</name>
<reference evidence="5 6" key="1">
    <citation type="journal article" date="2005" name="Int. J. Syst. Evol. Microbiol.">
        <title>Halobacillus yeomjeoni sp. nov., isolated from a marine solar saltern in Korea.</title>
        <authorList>
            <person name="Yoon J.H."/>
            <person name="Kang S.J."/>
            <person name="Lee C.H."/>
            <person name="Oh H.W."/>
            <person name="Oh T.K."/>
        </authorList>
    </citation>
    <scope>NUCLEOTIDE SEQUENCE [LARGE SCALE GENOMIC DNA]</scope>
    <source>
        <strain evidence="5 6">KCTC 3957</strain>
    </source>
</reference>
<feature type="domain" description="HTH araC/xylS-type" evidence="4">
    <location>
        <begin position="172"/>
        <end position="270"/>
    </location>
</feature>
<dbReference type="Gene3D" id="2.60.120.10">
    <property type="entry name" value="Jelly Rolls"/>
    <property type="match status" value="1"/>
</dbReference>
<protein>
    <submittedName>
        <fullName evidence="5">Helix-turn-helix transcriptional regulator</fullName>
    </submittedName>
</protein>
<dbReference type="Pfam" id="PF12833">
    <property type="entry name" value="HTH_18"/>
    <property type="match status" value="1"/>
</dbReference>
<dbReference type="AlphaFoldDB" id="A0A931MUC2"/>
<dbReference type="InterPro" id="IPR018060">
    <property type="entry name" value="HTH_AraC"/>
</dbReference>
<dbReference type="EMBL" id="JADZSC010000001">
    <property type="protein sequence ID" value="MBH0229395.1"/>
    <property type="molecule type" value="Genomic_DNA"/>
</dbReference>
<keyword evidence="1" id="KW-0805">Transcription regulation</keyword>
<keyword evidence="2" id="KW-0238">DNA-binding</keyword>
<keyword evidence="6" id="KW-1185">Reference proteome</keyword>
<evidence type="ECO:0000256" key="3">
    <source>
        <dbReference type="ARBA" id="ARBA00023163"/>
    </source>
</evidence>
<dbReference type="RefSeq" id="WP_197316009.1">
    <property type="nucleotide sequence ID" value="NZ_JADZSC010000001.1"/>
</dbReference>
<evidence type="ECO:0000313" key="5">
    <source>
        <dbReference type="EMBL" id="MBH0229395.1"/>
    </source>
</evidence>
<dbReference type="InterPro" id="IPR050204">
    <property type="entry name" value="AraC_XylS_family_regulators"/>
</dbReference>
<gene>
    <name evidence="5" type="ORF">H0267_04125</name>
</gene>
<dbReference type="Gene3D" id="1.10.10.60">
    <property type="entry name" value="Homeodomain-like"/>
    <property type="match status" value="2"/>
</dbReference>
<evidence type="ECO:0000313" key="6">
    <source>
        <dbReference type="Proteomes" id="UP000614490"/>
    </source>
</evidence>
<evidence type="ECO:0000256" key="2">
    <source>
        <dbReference type="ARBA" id="ARBA00023125"/>
    </source>
</evidence>
<comment type="caution">
    <text evidence="5">The sequence shown here is derived from an EMBL/GenBank/DDBJ whole genome shotgun (WGS) entry which is preliminary data.</text>
</comment>
<accession>A0A931MUC2</accession>
<dbReference type="SUPFAM" id="SSF51215">
    <property type="entry name" value="Regulatory protein AraC"/>
    <property type="match status" value="1"/>
</dbReference>
<evidence type="ECO:0000259" key="4">
    <source>
        <dbReference type="PROSITE" id="PS01124"/>
    </source>
</evidence>
<organism evidence="5 6">
    <name type="scientific">Halobacillus yeomjeoni</name>
    <dbReference type="NCBI Taxonomy" id="311194"/>
    <lineage>
        <taxon>Bacteria</taxon>
        <taxon>Bacillati</taxon>
        <taxon>Bacillota</taxon>
        <taxon>Bacilli</taxon>
        <taxon>Bacillales</taxon>
        <taxon>Bacillaceae</taxon>
        <taxon>Halobacillus</taxon>
    </lineage>
</organism>
<proteinExistence type="predicted"/>
<dbReference type="GO" id="GO:0043565">
    <property type="term" value="F:sequence-specific DNA binding"/>
    <property type="evidence" value="ECO:0007669"/>
    <property type="project" value="InterPro"/>
</dbReference>
<dbReference type="SMART" id="SM00342">
    <property type="entry name" value="HTH_ARAC"/>
    <property type="match status" value="1"/>
</dbReference>
<dbReference type="PANTHER" id="PTHR46796">
    <property type="entry name" value="HTH-TYPE TRANSCRIPTIONAL ACTIVATOR RHAS-RELATED"/>
    <property type="match status" value="1"/>
</dbReference>
<evidence type="ECO:0000256" key="1">
    <source>
        <dbReference type="ARBA" id="ARBA00023015"/>
    </source>
</evidence>
<dbReference type="InterPro" id="IPR009057">
    <property type="entry name" value="Homeodomain-like_sf"/>
</dbReference>
<dbReference type="PROSITE" id="PS01124">
    <property type="entry name" value="HTH_ARAC_FAMILY_2"/>
    <property type="match status" value="1"/>
</dbReference>
<dbReference type="InterPro" id="IPR037923">
    <property type="entry name" value="HTH-like"/>
</dbReference>
<dbReference type="InterPro" id="IPR014710">
    <property type="entry name" value="RmlC-like_jellyroll"/>
</dbReference>
<dbReference type="GO" id="GO:0003700">
    <property type="term" value="F:DNA-binding transcription factor activity"/>
    <property type="evidence" value="ECO:0007669"/>
    <property type="project" value="InterPro"/>
</dbReference>
<keyword evidence="3" id="KW-0804">Transcription</keyword>